<dbReference type="EnsemblPlants" id="OBART08G20040.1">
    <property type="protein sequence ID" value="OBART08G20040.1"/>
    <property type="gene ID" value="OBART08G20040"/>
</dbReference>
<evidence type="ECO:0008006" key="4">
    <source>
        <dbReference type="Google" id="ProtNLM"/>
    </source>
</evidence>
<dbReference type="PANTHER" id="PTHR48059">
    <property type="entry name" value="POLYGALACTURONASE INHIBITOR 1"/>
    <property type="match status" value="1"/>
</dbReference>
<dbReference type="InterPro" id="IPR032675">
    <property type="entry name" value="LRR_dom_sf"/>
</dbReference>
<dbReference type="Gene3D" id="3.80.10.10">
    <property type="entry name" value="Ribonuclease Inhibitor"/>
    <property type="match status" value="1"/>
</dbReference>
<reference evidence="2" key="2">
    <citation type="submission" date="2015-03" db="UniProtKB">
        <authorList>
            <consortium name="EnsemblPlants"/>
        </authorList>
    </citation>
    <scope>IDENTIFICATION</scope>
</reference>
<dbReference type="Pfam" id="PF00560">
    <property type="entry name" value="LRR_1"/>
    <property type="match status" value="1"/>
</dbReference>
<evidence type="ECO:0000313" key="3">
    <source>
        <dbReference type="Proteomes" id="UP000026960"/>
    </source>
</evidence>
<dbReference type="AlphaFoldDB" id="A0A0D3H208"/>
<protein>
    <recommendedName>
        <fullName evidence="4">Leucine-rich repeat-containing N-terminal plant-type domain-containing protein</fullName>
    </recommendedName>
</protein>
<dbReference type="SUPFAM" id="SSF52058">
    <property type="entry name" value="L domain-like"/>
    <property type="match status" value="1"/>
</dbReference>
<dbReference type="eggNOG" id="ENOG502S4YE">
    <property type="taxonomic scope" value="Eukaryota"/>
</dbReference>
<sequence>MAKIDLSWNRLEFDMTKVRFPHHLNYLDLSHNSIKGRVAKSLKDINLKFCNVSYNELCGEIPTGRYMAYHGADCYVHNKCLCGSPLPPWKNGKPNILTPFTIGISLLILPHLFPLDRIASLDQSQNRILYLKILGAVKMQDICWDSDPEQGLDSRERNQRIFKHKGMLTSGLVNKIKEATIWALVGARKLAAWISNR</sequence>
<dbReference type="PaxDb" id="65489-OBART08G20040.1"/>
<dbReference type="Gramene" id="OBART08G20040.1">
    <property type="protein sequence ID" value="OBART08G20040.1"/>
    <property type="gene ID" value="OBART08G20040"/>
</dbReference>
<evidence type="ECO:0000256" key="1">
    <source>
        <dbReference type="ARBA" id="ARBA00004196"/>
    </source>
</evidence>
<comment type="subcellular location">
    <subcellularLocation>
        <location evidence="1">Cell envelope</location>
    </subcellularLocation>
</comment>
<reference evidence="2" key="1">
    <citation type="journal article" date="2009" name="Rice">
        <title>De Novo Next Generation Sequencing of Plant Genomes.</title>
        <authorList>
            <person name="Rounsley S."/>
            <person name="Marri P.R."/>
            <person name="Yu Y."/>
            <person name="He R."/>
            <person name="Sisneros N."/>
            <person name="Goicoechea J.L."/>
            <person name="Lee S.J."/>
            <person name="Angelova A."/>
            <person name="Kudrna D."/>
            <person name="Luo M."/>
            <person name="Affourtit J."/>
            <person name="Desany B."/>
            <person name="Knight J."/>
            <person name="Niazi F."/>
            <person name="Egholm M."/>
            <person name="Wing R.A."/>
        </authorList>
    </citation>
    <scope>NUCLEOTIDE SEQUENCE [LARGE SCALE GENOMIC DNA]</scope>
    <source>
        <strain evidence="2">cv. IRGC 105608</strain>
    </source>
</reference>
<dbReference type="STRING" id="65489.A0A0D3H208"/>
<keyword evidence="3" id="KW-1185">Reference proteome</keyword>
<accession>A0A0D3H208</accession>
<dbReference type="Proteomes" id="UP000026960">
    <property type="component" value="Chromosome 8"/>
</dbReference>
<dbReference type="PANTHER" id="PTHR48059:SF23">
    <property type="entry name" value="LEUCINE-RICH REPEAT-CONTAINING N-TERMINAL PLANT-TYPE DOMAIN-CONTAINING PROTEIN"/>
    <property type="match status" value="1"/>
</dbReference>
<name>A0A0D3H208_9ORYZ</name>
<organism evidence="2">
    <name type="scientific">Oryza barthii</name>
    <dbReference type="NCBI Taxonomy" id="65489"/>
    <lineage>
        <taxon>Eukaryota</taxon>
        <taxon>Viridiplantae</taxon>
        <taxon>Streptophyta</taxon>
        <taxon>Embryophyta</taxon>
        <taxon>Tracheophyta</taxon>
        <taxon>Spermatophyta</taxon>
        <taxon>Magnoliopsida</taxon>
        <taxon>Liliopsida</taxon>
        <taxon>Poales</taxon>
        <taxon>Poaceae</taxon>
        <taxon>BOP clade</taxon>
        <taxon>Oryzoideae</taxon>
        <taxon>Oryzeae</taxon>
        <taxon>Oryzinae</taxon>
        <taxon>Oryza</taxon>
    </lineage>
</organism>
<evidence type="ECO:0000313" key="2">
    <source>
        <dbReference type="EnsemblPlants" id="OBART08G20040.1"/>
    </source>
</evidence>
<proteinExistence type="predicted"/>
<dbReference type="InterPro" id="IPR001611">
    <property type="entry name" value="Leu-rich_rpt"/>
</dbReference>
<dbReference type="InterPro" id="IPR051848">
    <property type="entry name" value="PGIP"/>
</dbReference>
<dbReference type="HOGENOM" id="CLU_1386078_0_0_1"/>